<dbReference type="Pfam" id="PF00254">
    <property type="entry name" value="FKBP_C"/>
    <property type="match status" value="1"/>
</dbReference>
<comment type="similarity">
    <text evidence="5">Belongs to the FKBP-type PPIase family.</text>
</comment>
<name>A0ABT3CZ70_9BACT</name>
<organism evidence="8 9">
    <name type="scientific">Reichenbachiella ulvae</name>
    <dbReference type="NCBI Taxonomy" id="2980104"/>
    <lineage>
        <taxon>Bacteria</taxon>
        <taxon>Pseudomonadati</taxon>
        <taxon>Bacteroidota</taxon>
        <taxon>Cytophagia</taxon>
        <taxon>Cytophagales</taxon>
        <taxon>Reichenbachiellaceae</taxon>
        <taxon>Reichenbachiella</taxon>
    </lineage>
</organism>
<dbReference type="RefSeq" id="WP_264139750.1">
    <property type="nucleotide sequence ID" value="NZ_JAOYOD010000001.1"/>
</dbReference>
<dbReference type="PROSITE" id="PS50059">
    <property type="entry name" value="FKBP_PPIASE"/>
    <property type="match status" value="1"/>
</dbReference>
<reference evidence="8 9" key="1">
    <citation type="submission" date="2022-10" db="EMBL/GenBank/DDBJ databases">
        <title>Comparative genomics and taxonomic characterization of three novel marine species of genus Reichenbachiella exhibiting antioxidant and polysaccharide degradation activities.</title>
        <authorList>
            <person name="Muhammad N."/>
            <person name="Lee Y.-J."/>
            <person name="Ko J."/>
            <person name="Kim S.-G."/>
        </authorList>
    </citation>
    <scope>NUCLEOTIDE SEQUENCE [LARGE SCALE GENOMIC DNA]</scope>
    <source>
        <strain evidence="8 9">ABR2-5</strain>
    </source>
</reference>
<evidence type="ECO:0000313" key="9">
    <source>
        <dbReference type="Proteomes" id="UP001300692"/>
    </source>
</evidence>
<dbReference type="PANTHER" id="PTHR10516">
    <property type="entry name" value="PEPTIDYL-PROLYL CIS-TRANS ISOMERASE"/>
    <property type="match status" value="1"/>
</dbReference>
<evidence type="ECO:0000259" key="7">
    <source>
        <dbReference type="PROSITE" id="PS50059"/>
    </source>
</evidence>
<dbReference type="InterPro" id="IPR050689">
    <property type="entry name" value="FKBP-type_PPIase"/>
</dbReference>
<keyword evidence="6" id="KW-0732">Signal</keyword>
<evidence type="ECO:0000256" key="6">
    <source>
        <dbReference type="SAM" id="SignalP"/>
    </source>
</evidence>
<gene>
    <name evidence="8" type="ORF">N7U62_19445</name>
</gene>
<protein>
    <recommendedName>
        <fullName evidence="5">Peptidyl-prolyl cis-trans isomerase</fullName>
        <ecNumber evidence="5">5.2.1.8</ecNumber>
    </recommendedName>
</protein>
<feature type="chain" id="PRO_5047411660" description="Peptidyl-prolyl cis-trans isomerase" evidence="6">
    <location>
        <begin position="25"/>
        <end position="299"/>
    </location>
</feature>
<comment type="caution">
    <text evidence="8">The sequence shown here is derived from an EMBL/GenBank/DDBJ whole genome shotgun (WGS) entry which is preliminary data.</text>
</comment>
<dbReference type="EMBL" id="JAOYOD010000001">
    <property type="protein sequence ID" value="MCV9388861.1"/>
    <property type="molecule type" value="Genomic_DNA"/>
</dbReference>
<keyword evidence="2 4" id="KW-0697">Rotamase</keyword>
<evidence type="ECO:0000256" key="3">
    <source>
        <dbReference type="ARBA" id="ARBA00023235"/>
    </source>
</evidence>
<feature type="signal peptide" evidence="6">
    <location>
        <begin position="1"/>
        <end position="24"/>
    </location>
</feature>
<dbReference type="GO" id="GO:0016853">
    <property type="term" value="F:isomerase activity"/>
    <property type="evidence" value="ECO:0007669"/>
    <property type="project" value="UniProtKB-KW"/>
</dbReference>
<dbReference type="Proteomes" id="UP001300692">
    <property type="component" value="Unassembled WGS sequence"/>
</dbReference>
<evidence type="ECO:0000256" key="4">
    <source>
        <dbReference type="PROSITE-ProRule" id="PRU00277"/>
    </source>
</evidence>
<dbReference type="EC" id="5.2.1.8" evidence="5"/>
<sequence>MKLNKLLMLSAVAVATIVSSCSQKDTATTKSGVVVSYEKRGEEVLKDSSILLINMKYITATDSTLFDSEERGGPITIPYNVAQWDTTKVFYEVLGTINVGDSVAFQISANELFQNTFGQPVPPSIPAESMIQFNLGLEDQMTMEEFQDYRVARMEKEQQKMMEEQKELTAEQGVAIDSALAANNLEAITTESGLRYVITEEGDGAMPEKGNVVVVHYNGTLLDGTKFDSSYDRDQPFEFPLGQGRVIPGWDEGIALLKVGTKATLYVPSALAYGPRGAGAVIKPNSILKFDVELLDIKK</sequence>
<dbReference type="SUPFAM" id="SSF54534">
    <property type="entry name" value="FKBP-like"/>
    <property type="match status" value="2"/>
</dbReference>
<dbReference type="PROSITE" id="PS51257">
    <property type="entry name" value="PROKAR_LIPOPROTEIN"/>
    <property type="match status" value="1"/>
</dbReference>
<keyword evidence="9" id="KW-1185">Reference proteome</keyword>
<dbReference type="InterPro" id="IPR001179">
    <property type="entry name" value="PPIase_FKBP_dom"/>
</dbReference>
<comment type="catalytic activity">
    <reaction evidence="1 4 5">
        <text>[protein]-peptidylproline (omega=180) = [protein]-peptidylproline (omega=0)</text>
        <dbReference type="Rhea" id="RHEA:16237"/>
        <dbReference type="Rhea" id="RHEA-COMP:10747"/>
        <dbReference type="Rhea" id="RHEA-COMP:10748"/>
        <dbReference type="ChEBI" id="CHEBI:83833"/>
        <dbReference type="ChEBI" id="CHEBI:83834"/>
        <dbReference type="EC" id="5.2.1.8"/>
    </reaction>
</comment>
<dbReference type="PANTHER" id="PTHR10516:SF443">
    <property type="entry name" value="FK506-BINDING PROTEIN 59-RELATED"/>
    <property type="match status" value="1"/>
</dbReference>
<dbReference type="InterPro" id="IPR046357">
    <property type="entry name" value="PPIase_dom_sf"/>
</dbReference>
<proteinExistence type="inferred from homology"/>
<accession>A0ABT3CZ70</accession>
<dbReference type="Gene3D" id="3.10.50.40">
    <property type="match status" value="2"/>
</dbReference>
<evidence type="ECO:0000256" key="2">
    <source>
        <dbReference type="ARBA" id="ARBA00023110"/>
    </source>
</evidence>
<keyword evidence="3 4" id="KW-0413">Isomerase</keyword>
<evidence type="ECO:0000256" key="1">
    <source>
        <dbReference type="ARBA" id="ARBA00000971"/>
    </source>
</evidence>
<feature type="domain" description="PPIase FKBP-type" evidence="7">
    <location>
        <begin position="210"/>
        <end position="298"/>
    </location>
</feature>
<evidence type="ECO:0000256" key="5">
    <source>
        <dbReference type="RuleBase" id="RU003915"/>
    </source>
</evidence>
<evidence type="ECO:0000313" key="8">
    <source>
        <dbReference type="EMBL" id="MCV9388861.1"/>
    </source>
</evidence>